<evidence type="ECO:0000313" key="1">
    <source>
        <dbReference type="EMBL" id="GID43841.1"/>
    </source>
</evidence>
<name>A0ABQ3WDA6_9ACTN</name>
<accession>A0ABQ3WDA6</accession>
<gene>
    <name evidence="1" type="ORF">Aca07nite_11160</name>
</gene>
<organism evidence="1">
    <name type="scientific">Actinoplanes campanulatus</name>
    <dbReference type="NCBI Taxonomy" id="113559"/>
    <lineage>
        <taxon>Bacteria</taxon>
        <taxon>Bacillati</taxon>
        <taxon>Actinomycetota</taxon>
        <taxon>Actinomycetes</taxon>
        <taxon>Micromonosporales</taxon>
        <taxon>Micromonosporaceae</taxon>
        <taxon>Actinoplanes</taxon>
    </lineage>
</organism>
<dbReference type="InterPro" id="IPR036388">
    <property type="entry name" value="WH-like_DNA-bd_sf"/>
</dbReference>
<comment type="caution">
    <text evidence="1">The sequence shown here is derived from an EMBL/GenBank/DDBJ whole genome shotgun (WGS) entry which is preliminary data.</text>
</comment>
<dbReference type="Pfam" id="PF02082">
    <property type="entry name" value="Rrf2"/>
    <property type="match status" value="1"/>
</dbReference>
<dbReference type="InterPro" id="IPR036390">
    <property type="entry name" value="WH_DNA-bd_sf"/>
</dbReference>
<sequence>MDVVETGGVAANSRVTIAAHALAWLELARRRGREVLTSDEVAASVNTNAVIVRRSLGDLQRAGLVTARRGNGAGFSLGRPATEITLLDIWLAVSPEPLLALHHSEPNLDCPVGRGIRPVLTNLYDEATDAFRTTLARRTVSDVLERILA</sequence>
<proteinExistence type="predicted"/>
<reference evidence="1" key="1">
    <citation type="submission" date="2021-01" db="EMBL/GenBank/DDBJ databases">
        <title>Whole genome shotgun sequence of Actinoplanes capillaceus NBRC 16408.</title>
        <authorList>
            <person name="Komaki H."/>
            <person name="Tamura T."/>
        </authorList>
    </citation>
    <scope>NUCLEOTIDE SEQUENCE [LARGE SCALE GENOMIC DNA]</scope>
    <source>
        <strain evidence="1">NBRC 16408</strain>
    </source>
</reference>
<protein>
    <submittedName>
        <fullName evidence="1">Rrf2 family transcriptional regulator</fullName>
    </submittedName>
</protein>
<dbReference type="PANTHER" id="PTHR33221:SF15">
    <property type="entry name" value="HTH-TYPE TRANSCRIPTIONAL REGULATOR YWGB-RELATED"/>
    <property type="match status" value="1"/>
</dbReference>
<dbReference type="InterPro" id="IPR000944">
    <property type="entry name" value="Tscrpt_reg_Rrf2"/>
</dbReference>
<dbReference type="PANTHER" id="PTHR33221">
    <property type="entry name" value="WINGED HELIX-TURN-HELIX TRANSCRIPTIONAL REGULATOR, RRF2 FAMILY"/>
    <property type="match status" value="1"/>
</dbReference>
<dbReference type="PROSITE" id="PS51197">
    <property type="entry name" value="HTH_RRF2_2"/>
    <property type="match status" value="1"/>
</dbReference>
<dbReference type="EMBL" id="BOMF01000018">
    <property type="protein sequence ID" value="GID43841.1"/>
    <property type="molecule type" value="Genomic_DNA"/>
</dbReference>
<dbReference type="Gene3D" id="1.10.10.10">
    <property type="entry name" value="Winged helix-like DNA-binding domain superfamily/Winged helix DNA-binding domain"/>
    <property type="match status" value="1"/>
</dbReference>
<dbReference type="SUPFAM" id="SSF46785">
    <property type="entry name" value="Winged helix' DNA-binding domain"/>
    <property type="match status" value="1"/>
</dbReference>